<dbReference type="InterPro" id="IPR021136">
    <property type="entry name" value="Flagellar_hook_control-like_C"/>
</dbReference>
<keyword evidence="4" id="KW-1185">Reference proteome</keyword>
<dbReference type="InterPro" id="IPR052563">
    <property type="entry name" value="FliK"/>
</dbReference>
<feature type="region of interest" description="Disordered" evidence="1">
    <location>
        <begin position="454"/>
        <end position="509"/>
    </location>
</feature>
<feature type="region of interest" description="Disordered" evidence="1">
    <location>
        <begin position="253"/>
        <end position="309"/>
    </location>
</feature>
<feature type="region of interest" description="Disordered" evidence="1">
    <location>
        <begin position="173"/>
        <end position="192"/>
    </location>
</feature>
<reference evidence="3 4" key="2">
    <citation type="journal article" date="2018" name="Int. J. Syst. Evol. Microbiol.">
        <title>Marinobacterium aestuarii sp. nov., a benzene-degrading marine bacterium isolated from estuary sediment.</title>
        <authorList>
            <person name="Bae S.S."/>
            <person name="Jung J."/>
            <person name="Chung D."/>
            <person name="Baek K."/>
        </authorList>
    </citation>
    <scope>NUCLEOTIDE SEQUENCE [LARGE SCALE GENOMIC DNA]</scope>
    <source>
        <strain evidence="3 4">ST58-10</strain>
    </source>
</reference>
<evidence type="ECO:0000313" key="3">
    <source>
        <dbReference type="EMBL" id="ANG61752.1"/>
    </source>
</evidence>
<feature type="region of interest" description="Disordered" evidence="1">
    <location>
        <begin position="1"/>
        <end position="81"/>
    </location>
</feature>
<protein>
    <recommendedName>
        <fullName evidence="2">Flagellar hook-length control protein-like C-terminal domain-containing protein</fullName>
    </recommendedName>
</protein>
<dbReference type="PANTHER" id="PTHR37533">
    <property type="entry name" value="FLAGELLAR HOOK-LENGTH CONTROL PROTEIN"/>
    <property type="match status" value="1"/>
</dbReference>
<proteinExistence type="predicted"/>
<feature type="domain" description="Flagellar hook-length control protein-like C-terminal" evidence="2">
    <location>
        <begin position="388"/>
        <end position="468"/>
    </location>
</feature>
<reference evidence="4" key="1">
    <citation type="submission" date="2016-05" db="EMBL/GenBank/DDBJ databases">
        <authorList>
            <person name="Baek K."/>
            <person name="Yang S.-J."/>
        </authorList>
    </citation>
    <scope>NUCLEOTIDE SEQUENCE [LARGE SCALE GENOMIC DNA]</scope>
    <source>
        <strain evidence="4">ST58-10</strain>
    </source>
</reference>
<dbReference type="EMBL" id="CP015839">
    <property type="protein sequence ID" value="ANG61752.1"/>
    <property type="molecule type" value="Genomic_DNA"/>
</dbReference>
<organism evidence="3 4">
    <name type="scientific">Marinobacterium aestuarii</name>
    <dbReference type="NCBI Taxonomy" id="1821621"/>
    <lineage>
        <taxon>Bacteria</taxon>
        <taxon>Pseudomonadati</taxon>
        <taxon>Pseudomonadota</taxon>
        <taxon>Gammaproteobacteria</taxon>
        <taxon>Oceanospirillales</taxon>
        <taxon>Oceanospirillaceae</taxon>
        <taxon>Marinobacterium</taxon>
    </lineage>
</organism>
<name>A0A1A9EVD2_9GAMM</name>
<accession>A0A1A9EVD2</accession>
<dbReference type="KEGG" id="mars:A8C75_04180"/>
<dbReference type="AlphaFoldDB" id="A0A1A9EVD2"/>
<evidence type="ECO:0000259" key="2">
    <source>
        <dbReference type="Pfam" id="PF02120"/>
    </source>
</evidence>
<sequence length="509" mass="51374">MDFSGVLAAERAGGEKLPQPQATEPAENSGGKSLPGVGDNPASTDVAAEAGADIEGSVGADARASAQMRREQGFAPASLQAQARAAEGSAVINGVPARAEPVAESELSIQQANADAALSSALESAGQIAKQEMDQAAEPLLSPSGARAPLAVQDESGPWVGVVPQVAVATESANISTVDGDGDGDGDGAARAPAVDNSAVDIAGAVSANAAAASAPPVDIQTLMSAIQREAGQALPPAVIRALQAQQAQQVQHAEQRLEAAPAAATPGLNTEPVLAGSPPRLPGAELAPVSVTPNPGLAPQNADAGAEQTRVRLSAADAMVRLAGAAEAGADQGDDSTLQAGVLRTGAEGTRAAQPLNPLPAQLQSMPPGLSLGLSQGNAAWGQAISERVLLMTAGSLQVAEIRLDPPELGTLHVRLQLNQDQASLSFSSPHAQVRDALEQQMPRLREMLAEQGLNLESSSVADDSERRERSAPDAGQGTGLMAEQDEDTAITVVPVAASSRSLVDDYA</sequence>
<gene>
    <name evidence="3" type="ORF">A8C75_04180</name>
</gene>
<dbReference type="CDD" id="cd17470">
    <property type="entry name" value="T3SS_Flik_C"/>
    <property type="match status" value="1"/>
</dbReference>
<evidence type="ECO:0000313" key="4">
    <source>
        <dbReference type="Proteomes" id="UP000078070"/>
    </source>
</evidence>
<evidence type="ECO:0000256" key="1">
    <source>
        <dbReference type="SAM" id="MobiDB-lite"/>
    </source>
</evidence>
<dbReference type="PANTHER" id="PTHR37533:SF2">
    <property type="entry name" value="FLAGELLAR HOOK-LENGTH CONTROL PROTEIN"/>
    <property type="match status" value="1"/>
</dbReference>
<dbReference type="Gene3D" id="3.30.750.140">
    <property type="match status" value="1"/>
</dbReference>
<dbReference type="Pfam" id="PF02120">
    <property type="entry name" value="Flg_hook"/>
    <property type="match status" value="1"/>
</dbReference>
<dbReference type="Proteomes" id="UP000078070">
    <property type="component" value="Chromosome"/>
</dbReference>
<dbReference type="STRING" id="1821621.A8C75_04180"/>
<dbReference type="InterPro" id="IPR038610">
    <property type="entry name" value="FliK-like_C_sf"/>
</dbReference>